<evidence type="ECO:0000313" key="1">
    <source>
        <dbReference type="EMBL" id="POM81979.1"/>
    </source>
</evidence>
<organism evidence="1 2">
    <name type="scientific">Cryptosporidium meleagridis</name>
    <dbReference type="NCBI Taxonomy" id="93969"/>
    <lineage>
        <taxon>Eukaryota</taxon>
        <taxon>Sar</taxon>
        <taxon>Alveolata</taxon>
        <taxon>Apicomplexa</taxon>
        <taxon>Conoidasida</taxon>
        <taxon>Coccidia</taxon>
        <taxon>Eucoccidiorida</taxon>
        <taxon>Eimeriorina</taxon>
        <taxon>Cryptosporidiidae</taxon>
        <taxon>Cryptosporidium</taxon>
    </lineage>
</organism>
<proteinExistence type="predicted"/>
<keyword evidence="2" id="KW-1185">Reference proteome</keyword>
<dbReference type="OrthoDB" id="339907at2759"/>
<sequence>MKVETISQEHKGKISLDKGQQLRILSSNSHNGGEQVLSHKLRERLSLEQVQKLKDLLVNKEYNQSLELLLEYYYNGSIIESWMEGLISEKISYKYVNGEVKDSQDFHLYDISGIIILSYIIHCYICKNDIFGAVQLIKSFERACFISNIGENDKNHQSDVVDSVNSHFISWCNCFSIREVLQENKDIIKHELRSQKHFLKLIDIYYFFRIQIIFWKLTMYKTYHIPNASVFMPENKHGKELSENIKIEDYFVFYDQAIDELYVIIDEIDYVLELFKDFDKQIANKWLLKYKVVLFILVEALTLRDYYNEAIQTLNDSMQKHFPDDISLYSLIARISLQYGNFPLVHSTLNTIEERLHHPKHNTNVNIAHYRFTLGLLNMCQDDPVTASLNFNTSAALYKELAINFNKEYLLPCSTSFNNLSVALFYSSKLPNSISILENQIYNQNNFFFSSQQLFATNFKNLKTLYQFSSDKDKLINELKKISKSSLRYSIMIN</sequence>
<dbReference type="Proteomes" id="UP000236928">
    <property type="component" value="Unassembled WGS sequence"/>
</dbReference>
<name>A0A2P4YW05_9CRYT</name>
<dbReference type="VEuPathDB" id="CryptoDB:CmeUKMEL1_00100"/>
<accession>A0A2P4YW05</accession>
<reference evidence="1 2" key="1">
    <citation type="submission" date="2014-04" db="EMBL/GenBank/DDBJ databases">
        <title>Comparative Genomics of Cryptosporidium Species.</title>
        <authorList>
            <person name="Silva J.C."/>
            <person name="Su Q."/>
            <person name="Chalmers R."/>
            <person name="Chibucos M.C."/>
            <person name="Elwin K."/>
            <person name="Godinez A."/>
            <person name="Guo F."/>
            <person name="Huynh K."/>
            <person name="Orvis J."/>
            <person name="Ott S."/>
            <person name="Sadzewicz L."/>
            <person name="Sengamalay N."/>
            <person name="Shetty A."/>
            <person name="Sun M."/>
            <person name="Tallon L."/>
            <person name="Xiao L."/>
            <person name="Zhang H."/>
            <person name="Fraser C.M."/>
            <person name="Zhu G."/>
            <person name="Kissinger J."/>
            <person name="Widmer G."/>
        </authorList>
    </citation>
    <scope>NUCLEOTIDE SEQUENCE [LARGE SCALE GENOMIC DNA]</scope>
    <source>
        <strain evidence="1 2">UKMEL1</strain>
    </source>
</reference>
<evidence type="ECO:0000313" key="2">
    <source>
        <dbReference type="Proteomes" id="UP000236928"/>
    </source>
</evidence>
<dbReference type="AlphaFoldDB" id="A0A2P4YW05"/>
<comment type="caution">
    <text evidence="1">The sequence shown here is derived from an EMBL/GenBank/DDBJ whole genome shotgun (WGS) entry which is preliminary data.</text>
</comment>
<gene>
    <name evidence="1" type="ORF">CmeUKMEL1_00100</name>
</gene>
<protein>
    <submittedName>
        <fullName evidence="1">Uncharacterized protein</fullName>
    </submittedName>
</protein>
<dbReference type="EMBL" id="JIBK01000002">
    <property type="protein sequence ID" value="POM81979.1"/>
    <property type="molecule type" value="Genomic_DNA"/>
</dbReference>